<dbReference type="Proteomes" id="UP000271683">
    <property type="component" value="Unassembled WGS sequence"/>
</dbReference>
<name>A0A3N1GCM5_9ACTN</name>
<sequence>MSRQSCLAVRGWDTGENCGVDCADGDCEHDWHYASARSTLGALERGRGIVAARLRDRPEDAGLVYECIGRDTRWNHFLDSREVYLARLVRELRLDLAPVVAQLRACGPLPPLSEPFDPDSDADMFDPPAGVLAVLALGGDEQARETLRDYVRSGARWTDALTIIARWWPVAWWDDLWRQAAARAGTVEATEFWPAEQPWRRWHGRDRRLDAAFDASVRERPVAAVAPRGNLAAYSEARLLNFLLDVSTDSGTLNLTLGTARHQGRQLQELLNLAERLGPPGLTGMFSVLLELGPQMAAILHIRTTETGRLPLRTFPDVSAGRKIAMLSDALERLDRDKDGDWCGYDLLTEQLAQTLAGTPPTAHRDAKDRLVRRLIHLTACSPHTYERASYLRSLILMDPEGAAEHLPIFLLDCEADVRLLAVRHAALTDDSRRRLVELRDDPVEHSHIKAAATERLQTP</sequence>
<reference evidence="1 2" key="1">
    <citation type="submission" date="2018-11" db="EMBL/GenBank/DDBJ databases">
        <title>Sequencing the genomes of 1000 actinobacteria strains.</title>
        <authorList>
            <person name="Klenk H.-P."/>
        </authorList>
    </citation>
    <scope>NUCLEOTIDE SEQUENCE [LARGE SCALE GENOMIC DNA]</scope>
    <source>
        <strain evidence="1 2">DSM 43634</strain>
    </source>
</reference>
<protein>
    <submittedName>
        <fullName evidence="1">Uncharacterized protein</fullName>
    </submittedName>
</protein>
<gene>
    <name evidence="1" type="ORF">EDD30_0695</name>
</gene>
<dbReference type="EMBL" id="RJKL01000001">
    <property type="protein sequence ID" value="ROP27995.1"/>
    <property type="molecule type" value="Genomic_DNA"/>
</dbReference>
<accession>A0A3N1GCM5</accession>
<proteinExistence type="predicted"/>
<evidence type="ECO:0000313" key="2">
    <source>
        <dbReference type="Proteomes" id="UP000271683"/>
    </source>
</evidence>
<organism evidence="1 2">
    <name type="scientific">Couchioplanes caeruleus</name>
    <dbReference type="NCBI Taxonomy" id="56438"/>
    <lineage>
        <taxon>Bacteria</taxon>
        <taxon>Bacillati</taxon>
        <taxon>Actinomycetota</taxon>
        <taxon>Actinomycetes</taxon>
        <taxon>Micromonosporales</taxon>
        <taxon>Micromonosporaceae</taxon>
        <taxon>Couchioplanes</taxon>
    </lineage>
</organism>
<dbReference type="AlphaFoldDB" id="A0A3N1GCM5"/>
<comment type="caution">
    <text evidence="1">The sequence shown here is derived from an EMBL/GenBank/DDBJ whole genome shotgun (WGS) entry which is preliminary data.</text>
</comment>
<evidence type="ECO:0000313" key="1">
    <source>
        <dbReference type="EMBL" id="ROP27995.1"/>
    </source>
</evidence>